<evidence type="ECO:0008006" key="3">
    <source>
        <dbReference type="Google" id="ProtNLM"/>
    </source>
</evidence>
<reference evidence="1" key="1">
    <citation type="submission" date="2021-04" db="EMBL/GenBank/DDBJ databases">
        <authorList>
            <consortium name="Molecular Ecology Group"/>
        </authorList>
    </citation>
    <scope>NUCLEOTIDE SEQUENCE</scope>
</reference>
<dbReference type="SUPFAM" id="SSF52540">
    <property type="entry name" value="P-loop containing nucleoside triphosphate hydrolases"/>
    <property type="match status" value="1"/>
</dbReference>
<evidence type="ECO:0000313" key="1">
    <source>
        <dbReference type="EMBL" id="CAG5120480.1"/>
    </source>
</evidence>
<dbReference type="AlphaFoldDB" id="A0A8S3YZ35"/>
<sequence length="182" mass="20857">MSVAAQDISGIKDEFSKGQETLLDYDAEDSNLYGDESKQGVAEKEEIMELTDDEEAIKAYLETNEPLPTRLLDKIVRVWWTMEPFKSTGFVLEGFPRTVEEARYLQDSGLFPDAAIILQASENDVIGRLLPPKLDIWRAKRNKRLAKKARNKAKGQAKREAAMAKRREVLIKERDERRAVRM</sequence>
<accession>A0A8S3YZ35</accession>
<protein>
    <recommendedName>
        <fullName evidence="3">Adenylate kinase</fullName>
    </recommendedName>
</protein>
<dbReference type="Pfam" id="PF00406">
    <property type="entry name" value="ADK"/>
    <property type="match status" value="1"/>
</dbReference>
<keyword evidence="2" id="KW-1185">Reference proteome</keyword>
<feature type="non-terminal residue" evidence="1">
    <location>
        <position position="1"/>
    </location>
</feature>
<proteinExistence type="predicted"/>
<dbReference type="EMBL" id="CAJHNH020000904">
    <property type="protein sequence ID" value="CAG5120480.1"/>
    <property type="molecule type" value="Genomic_DNA"/>
</dbReference>
<dbReference type="OrthoDB" id="439792at2759"/>
<dbReference type="Gene3D" id="3.40.50.300">
    <property type="entry name" value="P-loop containing nucleotide triphosphate hydrolases"/>
    <property type="match status" value="1"/>
</dbReference>
<dbReference type="InterPro" id="IPR027417">
    <property type="entry name" value="P-loop_NTPase"/>
</dbReference>
<name>A0A8S3YZ35_9EUPU</name>
<gene>
    <name evidence="1" type="ORF">CUNI_LOCUS6038</name>
</gene>
<evidence type="ECO:0000313" key="2">
    <source>
        <dbReference type="Proteomes" id="UP000678393"/>
    </source>
</evidence>
<comment type="caution">
    <text evidence="1">The sequence shown here is derived from an EMBL/GenBank/DDBJ whole genome shotgun (WGS) entry which is preliminary data.</text>
</comment>
<dbReference type="Proteomes" id="UP000678393">
    <property type="component" value="Unassembled WGS sequence"/>
</dbReference>
<organism evidence="1 2">
    <name type="scientific">Candidula unifasciata</name>
    <dbReference type="NCBI Taxonomy" id="100452"/>
    <lineage>
        <taxon>Eukaryota</taxon>
        <taxon>Metazoa</taxon>
        <taxon>Spiralia</taxon>
        <taxon>Lophotrochozoa</taxon>
        <taxon>Mollusca</taxon>
        <taxon>Gastropoda</taxon>
        <taxon>Heterobranchia</taxon>
        <taxon>Euthyneura</taxon>
        <taxon>Panpulmonata</taxon>
        <taxon>Eupulmonata</taxon>
        <taxon>Stylommatophora</taxon>
        <taxon>Helicina</taxon>
        <taxon>Helicoidea</taxon>
        <taxon>Geomitridae</taxon>
        <taxon>Candidula</taxon>
    </lineage>
</organism>